<protein>
    <submittedName>
        <fullName evidence="2">Uncharacterized protein</fullName>
    </submittedName>
</protein>
<evidence type="ECO:0000313" key="3">
    <source>
        <dbReference type="Proteomes" id="UP001482620"/>
    </source>
</evidence>
<name>A0ABV0UJF0_9TELE</name>
<evidence type="ECO:0000256" key="1">
    <source>
        <dbReference type="SAM" id="MobiDB-lite"/>
    </source>
</evidence>
<dbReference type="Proteomes" id="UP001482620">
    <property type="component" value="Unassembled WGS sequence"/>
</dbReference>
<feature type="region of interest" description="Disordered" evidence="1">
    <location>
        <begin position="1"/>
        <end position="90"/>
    </location>
</feature>
<organism evidence="2 3">
    <name type="scientific">Ilyodon furcidens</name>
    <name type="common">goldbreast splitfin</name>
    <dbReference type="NCBI Taxonomy" id="33524"/>
    <lineage>
        <taxon>Eukaryota</taxon>
        <taxon>Metazoa</taxon>
        <taxon>Chordata</taxon>
        <taxon>Craniata</taxon>
        <taxon>Vertebrata</taxon>
        <taxon>Euteleostomi</taxon>
        <taxon>Actinopterygii</taxon>
        <taxon>Neopterygii</taxon>
        <taxon>Teleostei</taxon>
        <taxon>Neoteleostei</taxon>
        <taxon>Acanthomorphata</taxon>
        <taxon>Ovalentaria</taxon>
        <taxon>Atherinomorphae</taxon>
        <taxon>Cyprinodontiformes</taxon>
        <taxon>Goodeidae</taxon>
        <taxon>Ilyodon</taxon>
    </lineage>
</organism>
<proteinExistence type="predicted"/>
<evidence type="ECO:0000313" key="2">
    <source>
        <dbReference type="EMBL" id="MEQ2243892.1"/>
    </source>
</evidence>
<accession>A0ABV0UJF0</accession>
<comment type="caution">
    <text evidence="2">The sequence shown here is derived from an EMBL/GenBank/DDBJ whole genome shotgun (WGS) entry which is preliminary data.</text>
</comment>
<feature type="compositionally biased region" description="Low complexity" evidence="1">
    <location>
        <begin position="67"/>
        <end position="87"/>
    </location>
</feature>
<sequence length="119" mass="12968">MQENTSSILHSPNIPQPINPEKQIIQSHLISTESHKREQNGKKRSTKAQFKFRPTVQLGLAALPHAPDTLYPSTTPSSPTLSEPSPSAQSRALLTSCLPLTLRYPLPPPSSGRPPKQTG</sequence>
<keyword evidence="3" id="KW-1185">Reference proteome</keyword>
<dbReference type="EMBL" id="JAHRIQ010070381">
    <property type="protein sequence ID" value="MEQ2243892.1"/>
    <property type="molecule type" value="Genomic_DNA"/>
</dbReference>
<reference evidence="2 3" key="1">
    <citation type="submission" date="2021-06" db="EMBL/GenBank/DDBJ databases">
        <authorList>
            <person name="Palmer J.M."/>
        </authorList>
    </citation>
    <scope>NUCLEOTIDE SEQUENCE [LARGE SCALE GENOMIC DNA]</scope>
    <source>
        <strain evidence="3">if_2019</strain>
        <tissue evidence="2">Muscle</tissue>
    </source>
</reference>
<gene>
    <name evidence="2" type="ORF">ILYODFUR_011477</name>
</gene>
<feature type="compositionally biased region" description="Polar residues" evidence="1">
    <location>
        <begin position="1"/>
        <end position="10"/>
    </location>
</feature>